<accession>A0A538SLW6</accession>
<feature type="compositionally biased region" description="Basic and acidic residues" evidence="1">
    <location>
        <begin position="17"/>
        <end position="53"/>
    </location>
</feature>
<dbReference type="AlphaFoldDB" id="A0A538SLW6"/>
<name>A0A538SLW6_UNCEI</name>
<evidence type="ECO:0000313" key="2">
    <source>
        <dbReference type="EMBL" id="TMQ52347.1"/>
    </source>
</evidence>
<evidence type="ECO:0000313" key="3">
    <source>
        <dbReference type="Proteomes" id="UP000317716"/>
    </source>
</evidence>
<dbReference type="Proteomes" id="UP000317716">
    <property type="component" value="Unassembled WGS sequence"/>
</dbReference>
<feature type="region of interest" description="Disordered" evidence="1">
    <location>
        <begin position="1"/>
        <end position="115"/>
    </location>
</feature>
<sequence length="242" mass="26055">MDHSHHEDDFEGYAPPRRMDLGARSPAERPEWLTAAGERDLRDLPPGRADSAREAGSLQTGARPATPAKLSPPSEARASAAGDSWESAVGRAAHDDELLTEESGTASRGPEMRTHASSGAVLQSIVGALSKSPPLVFVALAVIAVVALMMFHPKEEQTVSIGAIHRHPERFDGRPVKVKGRVGEVYQVGGGYAFHLMQGREDLVVFTRSRVPVRREEVTIEGSISNGVLDGKTRQALFETAH</sequence>
<proteinExistence type="predicted"/>
<dbReference type="EMBL" id="VBOS01000324">
    <property type="protein sequence ID" value="TMQ52347.1"/>
    <property type="molecule type" value="Genomic_DNA"/>
</dbReference>
<gene>
    <name evidence="2" type="ORF">E6K72_09290</name>
</gene>
<evidence type="ECO:0000256" key="1">
    <source>
        <dbReference type="SAM" id="MobiDB-lite"/>
    </source>
</evidence>
<reference evidence="2 3" key="1">
    <citation type="journal article" date="2019" name="Nat. Microbiol.">
        <title>Mediterranean grassland soil C-N compound turnover is dependent on rainfall and depth, and is mediated by genomically divergent microorganisms.</title>
        <authorList>
            <person name="Diamond S."/>
            <person name="Andeer P.F."/>
            <person name="Li Z."/>
            <person name="Crits-Christoph A."/>
            <person name="Burstein D."/>
            <person name="Anantharaman K."/>
            <person name="Lane K.R."/>
            <person name="Thomas B.C."/>
            <person name="Pan C."/>
            <person name="Northen T.R."/>
            <person name="Banfield J.F."/>
        </authorList>
    </citation>
    <scope>NUCLEOTIDE SEQUENCE [LARGE SCALE GENOMIC DNA]</scope>
    <source>
        <strain evidence="2">WS_2</strain>
    </source>
</reference>
<organism evidence="2 3">
    <name type="scientific">Eiseniibacteriota bacterium</name>
    <dbReference type="NCBI Taxonomy" id="2212470"/>
    <lineage>
        <taxon>Bacteria</taxon>
        <taxon>Candidatus Eiseniibacteriota</taxon>
    </lineage>
</organism>
<protein>
    <submittedName>
        <fullName evidence="2">Uncharacterized protein</fullName>
    </submittedName>
</protein>
<comment type="caution">
    <text evidence="2">The sequence shown here is derived from an EMBL/GenBank/DDBJ whole genome shotgun (WGS) entry which is preliminary data.</text>
</comment>